<evidence type="ECO:0000313" key="8">
    <source>
        <dbReference type="Proteomes" id="UP000246722"/>
    </source>
</evidence>
<dbReference type="Pfam" id="PF12698">
    <property type="entry name" value="ABC2_membrane_3"/>
    <property type="match status" value="1"/>
</dbReference>
<keyword evidence="4 5" id="KW-0472">Membrane</keyword>
<evidence type="ECO:0000256" key="5">
    <source>
        <dbReference type="SAM" id="Phobius"/>
    </source>
</evidence>
<evidence type="ECO:0000259" key="6">
    <source>
        <dbReference type="Pfam" id="PF12698"/>
    </source>
</evidence>
<dbReference type="EMBL" id="QHLY01000005">
    <property type="protein sequence ID" value="PXA72048.1"/>
    <property type="molecule type" value="Genomic_DNA"/>
</dbReference>
<sequence length="415" mass="43995">MARHNLRTVIGFEVGRTLSKRRFWITTLLVPIGIGVVMALVILGNLSAASTSDAQSDAAITFTYSDASGYVDPAVATSMGGTLVTDDAAAIADVKSGAEKAHFVYPADPSAAAVQVYGVDKGLFGNGEYDGVATQLLIVSAEDQIGDPALAALARGDITVTATTYADGEKAAGFMGVIPPLIYVAGFFLVFTLLSNQMLTSTLEEKENRVTEMILTTLNPTTLITGKIISLFIVGFTQVLVFLAPVLIAYIFFRDSLNIPEFDLSALTFDPAQMIVGALLAIGGFALFTGTLVAIGAVMPTAKDAGSLSAVLIILLVMPLYALSSIVSTPHSFVVQVFTYFPYSAPLTAMLRNAFGTLNGWEAAVVIVELFLLSAVVLQLAVRLFRYGSIQYTSRVSLKTVFARSRVDVDVAPSR</sequence>
<comment type="caution">
    <text evidence="7">The sequence shown here is derived from an EMBL/GenBank/DDBJ whole genome shotgun (WGS) entry which is preliminary data.</text>
</comment>
<gene>
    <name evidence="7" type="ORF">CTB96_03850</name>
</gene>
<feature type="transmembrane region" description="Helical" evidence="5">
    <location>
        <begin position="171"/>
        <end position="194"/>
    </location>
</feature>
<organism evidence="7 8">
    <name type="scientific">Cryobacterium arcticum</name>
    <dbReference type="NCBI Taxonomy" id="670052"/>
    <lineage>
        <taxon>Bacteria</taxon>
        <taxon>Bacillati</taxon>
        <taxon>Actinomycetota</taxon>
        <taxon>Actinomycetes</taxon>
        <taxon>Micrococcales</taxon>
        <taxon>Microbacteriaceae</taxon>
        <taxon>Cryobacterium</taxon>
    </lineage>
</organism>
<dbReference type="GO" id="GO:0016020">
    <property type="term" value="C:membrane"/>
    <property type="evidence" value="ECO:0007669"/>
    <property type="project" value="UniProtKB-SubCell"/>
</dbReference>
<evidence type="ECO:0000256" key="1">
    <source>
        <dbReference type="ARBA" id="ARBA00004141"/>
    </source>
</evidence>
<comment type="subcellular location">
    <subcellularLocation>
        <location evidence="1">Membrane</location>
        <topology evidence="1">Multi-pass membrane protein</topology>
    </subcellularLocation>
</comment>
<accession>A0A318A258</accession>
<feature type="transmembrane region" description="Helical" evidence="5">
    <location>
        <begin position="273"/>
        <end position="298"/>
    </location>
</feature>
<feature type="transmembrane region" description="Helical" evidence="5">
    <location>
        <begin position="310"/>
        <end position="343"/>
    </location>
</feature>
<dbReference type="RefSeq" id="WP_110125571.1">
    <property type="nucleotide sequence ID" value="NZ_QHLY01000005.1"/>
</dbReference>
<dbReference type="Proteomes" id="UP000246722">
    <property type="component" value="Unassembled WGS sequence"/>
</dbReference>
<keyword evidence="2 5" id="KW-0812">Transmembrane</keyword>
<dbReference type="InterPro" id="IPR013525">
    <property type="entry name" value="ABC2_TM"/>
</dbReference>
<protein>
    <submittedName>
        <fullName evidence="7">Sodium transporter</fullName>
    </submittedName>
</protein>
<proteinExistence type="predicted"/>
<evidence type="ECO:0000256" key="2">
    <source>
        <dbReference type="ARBA" id="ARBA00022692"/>
    </source>
</evidence>
<dbReference type="AlphaFoldDB" id="A0A318A258"/>
<feature type="transmembrane region" description="Helical" evidence="5">
    <location>
        <begin position="228"/>
        <end position="253"/>
    </location>
</feature>
<evidence type="ECO:0000256" key="4">
    <source>
        <dbReference type="ARBA" id="ARBA00023136"/>
    </source>
</evidence>
<dbReference type="GO" id="GO:0140359">
    <property type="term" value="F:ABC-type transporter activity"/>
    <property type="evidence" value="ECO:0007669"/>
    <property type="project" value="InterPro"/>
</dbReference>
<reference evidence="7 8" key="1">
    <citation type="submission" date="2018-05" db="EMBL/GenBank/DDBJ databases">
        <title>Genetic diversity of glacier-inhabiting Cryobacterium bacteria in China and description of Cryobacterium mengkeensis sp. nov. and Arthrobacter glacialis sp. nov.</title>
        <authorList>
            <person name="Liu Q."/>
            <person name="Xin Y.-H."/>
        </authorList>
    </citation>
    <scope>NUCLEOTIDE SEQUENCE [LARGE SCALE GENOMIC DNA]</scope>
    <source>
        <strain evidence="7 8">SK-1</strain>
    </source>
</reference>
<keyword evidence="3 5" id="KW-1133">Transmembrane helix</keyword>
<name>A0A318A258_9MICO</name>
<keyword evidence="8" id="KW-1185">Reference proteome</keyword>
<evidence type="ECO:0000256" key="3">
    <source>
        <dbReference type="ARBA" id="ARBA00022989"/>
    </source>
</evidence>
<feature type="transmembrane region" description="Helical" evidence="5">
    <location>
        <begin position="363"/>
        <end position="385"/>
    </location>
</feature>
<evidence type="ECO:0000313" key="7">
    <source>
        <dbReference type="EMBL" id="PXA72048.1"/>
    </source>
</evidence>
<feature type="transmembrane region" description="Helical" evidence="5">
    <location>
        <begin position="23"/>
        <end position="43"/>
    </location>
</feature>
<dbReference type="OrthoDB" id="9777766at2"/>
<feature type="domain" description="ABC-2 type transporter transmembrane" evidence="6">
    <location>
        <begin position="21"/>
        <end position="382"/>
    </location>
</feature>